<evidence type="ECO:0000313" key="2">
    <source>
        <dbReference type="Proteomes" id="UP000324832"/>
    </source>
</evidence>
<name>A0A5E4R7Q4_9NEOP</name>
<protein>
    <submittedName>
        <fullName evidence="1">Uncharacterized protein</fullName>
    </submittedName>
</protein>
<accession>A0A5E4R7Q4</accession>
<gene>
    <name evidence="1" type="ORF">LSINAPIS_LOCUS15430</name>
</gene>
<reference evidence="1 2" key="1">
    <citation type="submission" date="2017-07" db="EMBL/GenBank/DDBJ databases">
        <authorList>
            <person name="Talla V."/>
            <person name="Backstrom N."/>
        </authorList>
    </citation>
    <scope>NUCLEOTIDE SEQUENCE [LARGE SCALE GENOMIC DNA]</scope>
</reference>
<sequence>MTQPHPLVYTTMLKVAYQTAWELYLGVPPSIRKFNCLVNVIQTISMMMTTLYTSQGLRDGDRTANWCTP</sequence>
<dbReference type="AlphaFoldDB" id="A0A5E4R7Q4"/>
<evidence type="ECO:0000313" key="1">
    <source>
        <dbReference type="EMBL" id="VVD05986.1"/>
    </source>
</evidence>
<dbReference type="Proteomes" id="UP000324832">
    <property type="component" value="Unassembled WGS sequence"/>
</dbReference>
<proteinExistence type="predicted"/>
<keyword evidence="2" id="KW-1185">Reference proteome</keyword>
<dbReference type="EMBL" id="FZQP02007058">
    <property type="protein sequence ID" value="VVD05986.1"/>
    <property type="molecule type" value="Genomic_DNA"/>
</dbReference>
<organism evidence="1 2">
    <name type="scientific">Leptidea sinapis</name>
    <dbReference type="NCBI Taxonomy" id="189913"/>
    <lineage>
        <taxon>Eukaryota</taxon>
        <taxon>Metazoa</taxon>
        <taxon>Ecdysozoa</taxon>
        <taxon>Arthropoda</taxon>
        <taxon>Hexapoda</taxon>
        <taxon>Insecta</taxon>
        <taxon>Pterygota</taxon>
        <taxon>Neoptera</taxon>
        <taxon>Endopterygota</taxon>
        <taxon>Lepidoptera</taxon>
        <taxon>Glossata</taxon>
        <taxon>Ditrysia</taxon>
        <taxon>Papilionoidea</taxon>
        <taxon>Pieridae</taxon>
        <taxon>Dismorphiinae</taxon>
        <taxon>Leptidea</taxon>
    </lineage>
</organism>